<proteinExistence type="predicted"/>
<dbReference type="InterPro" id="IPR052183">
    <property type="entry name" value="IS_Transposase"/>
</dbReference>
<dbReference type="InterPro" id="IPR032874">
    <property type="entry name" value="DDE_dom"/>
</dbReference>
<dbReference type="PANTHER" id="PTHR35528">
    <property type="entry name" value="BLL1675 PROTEIN"/>
    <property type="match status" value="1"/>
</dbReference>
<sequence>MKRSSSRARWSPPRSAFAGFRFPAEVIVVAVRWYLRYNLSYRDVEELLVERGIEVDHVTIFRWVQRFTPLLADAARFTRHSPGDRWFVDETYVKVNGVWRYVYRAVDQYGQVIDVLVSARRDAAAARRFFQRALRMLKVTPALPGLTPPRPSSRTPASSTAKVITPRWPLTVSLSPFLMSAWTSASLVTIHFPFVEIQWASVWRSVANGESDGDGGELGRLRAEHEHAAQDLRKEFRVGQVIHRERVREGHRLLGVPGGRVEVVHNQPGRVEDPHALGIAGHRTDEYRGHPGWQRRSPLLRPSAEVDSDVLSIRHRLGGVGPVSNDQG</sequence>
<reference evidence="6" key="1">
    <citation type="journal article" date="2019" name="Int. J. Syst. Evol. Microbiol.">
        <title>The Global Catalogue of Microorganisms (GCM) 10K type strain sequencing project: providing services to taxonomists for standard genome sequencing and annotation.</title>
        <authorList>
            <consortium name="The Broad Institute Genomics Platform"/>
            <consortium name="The Broad Institute Genome Sequencing Center for Infectious Disease"/>
            <person name="Wu L."/>
            <person name="Ma J."/>
        </authorList>
    </citation>
    <scope>NUCLEOTIDE SEQUENCE [LARGE SCALE GENOMIC DNA]</scope>
    <source>
        <strain evidence="6">ZS-35-S2</strain>
    </source>
</reference>
<evidence type="ECO:0000256" key="2">
    <source>
        <dbReference type="ARBA" id="ARBA00023125"/>
    </source>
</evidence>
<evidence type="ECO:0000259" key="4">
    <source>
        <dbReference type="Pfam" id="PF13610"/>
    </source>
</evidence>
<evidence type="ECO:0000256" key="3">
    <source>
        <dbReference type="ARBA" id="ARBA00023172"/>
    </source>
</evidence>
<keyword evidence="6" id="KW-1185">Reference proteome</keyword>
<evidence type="ECO:0000313" key="6">
    <source>
        <dbReference type="Proteomes" id="UP001596203"/>
    </source>
</evidence>
<gene>
    <name evidence="5" type="ORF">ACFP2T_27325</name>
</gene>
<dbReference type="Proteomes" id="UP001596203">
    <property type="component" value="Unassembled WGS sequence"/>
</dbReference>
<accession>A0ABW1KHL2</accession>
<keyword evidence="3" id="KW-0233">DNA recombination</keyword>
<keyword evidence="2" id="KW-0238">DNA-binding</keyword>
<dbReference type="Pfam" id="PF13610">
    <property type="entry name" value="DDE_Tnp_IS240"/>
    <property type="match status" value="1"/>
</dbReference>
<feature type="domain" description="DDE" evidence="4">
    <location>
        <begin position="84"/>
        <end position="139"/>
    </location>
</feature>
<evidence type="ECO:0000313" key="5">
    <source>
        <dbReference type="EMBL" id="MFC6019898.1"/>
    </source>
</evidence>
<comment type="caution">
    <text evidence="5">The sequence shown here is derived from an EMBL/GenBank/DDBJ whole genome shotgun (WGS) entry which is preliminary data.</text>
</comment>
<organism evidence="5 6">
    <name type="scientific">Plantactinospora solaniradicis</name>
    <dbReference type="NCBI Taxonomy" id="1723736"/>
    <lineage>
        <taxon>Bacteria</taxon>
        <taxon>Bacillati</taxon>
        <taxon>Actinomycetota</taxon>
        <taxon>Actinomycetes</taxon>
        <taxon>Micromonosporales</taxon>
        <taxon>Micromonosporaceae</taxon>
        <taxon>Plantactinospora</taxon>
    </lineage>
</organism>
<dbReference type="RefSeq" id="WP_377426380.1">
    <property type="nucleotide sequence ID" value="NZ_JBHSPR010000021.1"/>
</dbReference>
<evidence type="ECO:0000256" key="1">
    <source>
        <dbReference type="ARBA" id="ARBA00022578"/>
    </source>
</evidence>
<dbReference type="EMBL" id="JBHSPR010000021">
    <property type="protein sequence ID" value="MFC6019898.1"/>
    <property type="molecule type" value="Genomic_DNA"/>
</dbReference>
<dbReference type="InterPro" id="IPR047930">
    <property type="entry name" value="Transpos_IS6"/>
</dbReference>
<dbReference type="PANTHER" id="PTHR35528:SF3">
    <property type="entry name" value="BLL1675 PROTEIN"/>
    <property type="match status" value="1"/>
</dbReference>
<dbReference type="NCBIfam" id="NF033587">
    <property type="entry name" value="transpos_IS6"/>
    <property type="match status" value="1"/>
</dbReference>
<keyword evidence="1" id="KW-0815">Transposition</keyword>
<name>A0ABW1KHL2_9ACTN</name>
<protein>
    <submittedName>
        <fullName evidence="5">IS6 family transposase</fullName>
    </submittedName>
</protein>